<evidence type="ECO:0000313" key="3">
    <source>
        <dbReference type="Proteomes" id="UP000199420"/>
    </source>
</evidence>
<dbReference type="EMBL" id="FNYC01000001">
    <property type="protein sequence ID" value="SEI41805.1"/>
    <property type="molecule type" value="Genomic_DNA"/>
</dbReference>
<dbReference type="PROSITE" id="PS51257">
    <property type="entry name" value="PROKAR_LIPOPROTEIN"/>
    <property type="match status" value="1"/>
</dbReference>
<feature type="chain" id="PRO_5011651142" description="Lipoprotein" evidence="1">
    <location>
        <begin position="22"/>
        <end position="170"/>
    </location>
</feature>
<dbReference type="STRING" id="529704.SAMN02927913_0456"/>
<keyword evidence="3" id="KW-1185">Reference proteome</keyword>
<evidence type="ECO:0000256" key="1">
    <source>
        <dbReference type="SAM" id="SignalP"/>
    </source>
</evidence>
<proteinExistence type="predicted"/>
<protein>
    <recommendedName>
        <fullName evidence="4">Lipoprotein</fullName>
    </recommendedName>
</protein>
<accession>A0A1H6QRE3</accession>
<sequence>MSPIRISFLAGTLLLAGTACATDVSMAGGSVGFSTPDNWVSIMETQGEPEMRVFQVPDPSPTARDNLSYVSVEVEQVGDLAAFDQYVGAANRKVQALSGYRAIGNPDGPNSYVYTAQEHGAAYRYNDRYWFKNNHAIHLRCARPERSQAGAAWAGSFDKGCDAVATSLAR</sequence>
<dbReference type="Proteomes" id="UP000199420">
    <property type="component" value="Unassembled WGS sequence"/>
</dbReference>
<reference evidence="2 3" key="1">
    <citation type="submission" date="2016-10" db="EMBL/GenBank/DDBJ databases">
        <authorList>
            <person name="de Groot N.N."/>
        </authorList>
    </citation>
    <scope>NUCLEOTIDE SEQUENCE [LARGE SCALE GENOMIC DNA]</scope>
    <source>
        <strain evidence="2 3">DSM 26515</strain>
    </source>
</reference>
<gene>
    <name evidence="2" type="ORF">SAMN04487997_0540</name>
</gene>
<name>A0A1H6QRE3_9GAMM</name>
<evidence type="ECO:0000313" key="2">
    <source>
        <dbReference type="EMBL" id="SEI41805.1"/>
    </source>
</evidence>
<dbReference type="OrthoDB" id="5958924at2"/>
<evidence type="ECO:0008006" key="4">
    <source>
        <dbReference type="Google" id="ProtNLM"/>
    </source>
</evidence>
<dbReference type="RefSeq" id="WP_091333126.1">
    <property type="nucleotide sequence ID" value="NZ_FNYC01000001.1"/>
</dbReference>
<dbReference type="AlphaFoldDB" id="A0A1H6QRE3"/>
<organism evidence="2 3">
    <name type="scientific">Frateuria terrea</name>
    <dbReference type="NCBI Taxonomy" id="529704"/>
    <lineage>
        <taxon>Bacteria</taxon>
        <taxon>Pseudomonadati</taxon>
        <taxon>Pseudomonadota</taxon>
        <taxon>Gammaproteobacteria</taxon>
        <taxon>Lysobacterales</taxon>
        <taxon>Rhodanobacteraceae</taxon>
        <taxon>Frateuria</taxon>
    </lineage>
</organism>
<keyword evidence="1" id="KW-0732">Signal</keyword>
<feature type="signal peptide" evidence="1">
    <location>
        <begin position="1"/>
        <end position="21"/>
    </location>
</feature>